<evidence type="ECO:0000313" key="3">
    <source>
        <dbReference type="EMBL" id="SFE72806.1"/>
    </source>
</evidence>
<evidence type="ECO:0000256" key="1">
    <source>
        <dbReference type="SAM" id="MobiDB-lite"/>
    </source>
</evidence>
<feature type="chain" id="PRO_5011492634" description="Concanavalin A-like lectin/glucanases superfamily protein" evidence="2">
    <location>
        <begin position="28"/>
        <end position="355"/>
    </location>
</feature>
<evidence type="ECO:0000313" key="4">
    <source>
        <dbReference type="Proteomes" id="UP000199400"/>
    </source>
</evidence>
<reference evidence="4" key="1">
    <citation type="submission" date="2016-10" db="EMBL/GenBank/DDBJ databases">
        <authorList>
            <person name="Varghese N."/>
            <person name="Submissions S."/>
        </authorList>
    </citation>
    <scope>NUCLEOTIDE SEQUENCE [LARGE SCALE GENOMIC DNA]</scope>
    <source>
        <strain evidence="4">ATCC 25963</strain>
    </source>
</reference>
<dbReference type="AlphaFoldDB" id="A0A1I2CWY5"/>
<dbReference type="Proteomes" id="UP000199400">
    <property type="component" value="Unassembled WGS sequence"/>
</dbReference>
<sequence length="355" mass="37288">MPLSSLRMTARPYSLLCAVLIAAPACGEDPQITSTNASSTTDATGTTSDTSGGDPTGATEATEATATADTVVPTSTSTPDPGTDSTDGTEPGTSASTSATATSTSDTGDTTEDATSSSTGGETGVEPCDGPLLNCYVGCPDELFAVPPYVEEFDDPAQYDAHWGGTWAAPTVAGGSLNFGPHPMTPDWWDNYSPTWSKEEYGDTLLCARLRLTPPVVAIPDEDMFEVTMRLPADAAYETGAMSLGLLTAESQLVFRTRIAEAQWQDHAEAPFPLDRGVENTLDVLIYAQGDKYVAELRNAAHPDEITVLPAEAQFSPTGLLTLLGWRDSEAVHVDRLVLGGPAAEVYDKLVAELP</sequence>
<keyword evidence="2" id="KW-0732">Signal</keyword>
<feature type="compositionally biased region" description="Low complexity" evidence="1">
    <location>
        <begin position="33"/>
        <end position="120"/>
    </location>
</feature>
<keyword evidence="4" id="KW-1185">Reference proteome</keyword>
<organism evidence="3 4">
    <name type="scientific">Nannocystis exedens</name>
    <dbReference type="NCBI Taxonomy" id="54"/>
    <lineage>
        <taxon>Bacteria</taxon>
        <taxon>Pseudomonadati</taxon>
        <taxon>Myxococcota</taxon>
        <taxon>Polyangia</taxon>
        <taxon>Nannocystales</taxon>
        <taxon>Nannocystaceae</taxon>
        <taxon>Nannocystis</taxon>
    </lineage>
</organism>
<dbReference type="EMBL" id="FOMX01000018">
    <property type="protein sequence ID" value="SFE72806.1"/>
    <property type="molecule type" value="Genomic_DNA"/>
</dbReference>
<feature type="region of interest" description="Disordered" evidence="1">
    <location>
        <begin position="32"/>
        <end position="129"/>
    </location>
</feature>
<gene>
    <name evidence="3" type="ORF">SAMN02745121_05310</name>
</gene>
<proteinExistence type="predicted"/>
<name>A0A1I2CWY5_9BACT</name>
<evidence type="ECO:0000256" key="2">
    <source>
        <dbReference type="SAM" id="SignalP"/>
    </source>
</evidence>
<protein>
    <recommendedName>
        <fullName evidence="5">Concanavalin A-like lectin/glucanases superfamily protein</fullName>
    </recommendedName>
</protein>
<evidence type="ECO:0008006" key="5">
    <source>
        <dbReference type="Google" id="ProtNLM"/>
    </source>
</evidence>
<feature type="signal peptide" evidence="2">
    <location>
        <begin position="1"/>
        <end position="27"/>
    </location>
</feature>
<accession>A0A1I2CWY5</accession>